<dbReference type="Pfam" id="PF24847">
    <property type="entry name" value="DUF7722"/>
    <property type="match status" value="1"/>
</dbReference>
<dbReference type="PANTHER" id="PTHR33513">
    <property type="entry name" value="OS06G0523300 PROTEIN"/>
    <property type="match status" value="1"/>
</dbReference>
<dbReference type="Proteomes" id="UP000243459">
    <property type="component" value="Chromosome 10"/>
</dbReference>
<organism evidence="2 3">
    <name type="scientific">Asparagus officinalis</name>
    <name type="common">Garden asparagus</name>
    <dbReference type="NCBI Taxonomy" id="4686"/>
    <lineage>
        <taxon>Eukaryota</taxon>
        <taxon>Viridiplantae</taxon>
        <taxon>Streptophyta</taxon>
        <taxon>Embryophyta</taxon>
        <taxon>Tracheophyta</taxon>
        <taxon>Spermatophyta</taxon>
        <taxon>Magnoliopsida</taxon>
        <taxon>Liliopsida</taxon>
        <taxon>Asparagales</taxon>
        <taxon>Asparagaceae</taxon>
        <taxon>Asparagoideae</taxon>
        <taxon>Asparagus</taxon>
    </lineage>
</organism>
<feature type="domain" description="DUF7722" evidence="1">
    <location>
        <begin position="77"/>
        <end position="122"/>
    </location>
</feature>
<evidence type="ECO:0000313" key="2">
    <source>
        <dbReference type="EMBL" id="ONK55719.1"/>
    </source>
</evidence>
<evidence type="ECO:0000313" key="3">
    <source>
        <dbReference type="Proteomes" id="UP000243459"/>
    </source>
</evidence>
<dbReference type="Gramene" id="ONK55719">
    <property type="protein sequence ID" value="ONK55719"/>
    <property type="gene ID" value="A4U43_C10F300"/>
</dbReference>
<evidence type="ECO:0000259" key="1">
    <source>
        <dbReference type="Pfam" id="PF24847"/>
    </source>
</evidence>
<gene>
    <name evidence="2" type="ORF">A4U43_C10F300</name>
</gene>
<name>A0A5P1E005_ASPOF</name>
<accession>A0A5P1E005</accession>
<sequence>MALQWFLQAIGTKMVNCPKSGEVEKWFPSKLSKDMRIVNLREAEGTSHSNHNEIYCSSGRVNGGGTWCAGFQMPLHYPRYRKEDYQRMEERKVDILLREYGLACVGSLEEKRAYAMGAFLWPEQI</sequence>
<dbReference type="EMBL" id="CM007390">
    <property type="protein sequence ID" value="ONK55719.1"/>
    <property type="molecule type" value="Genomic_DNA"/>
</dbReference>
<dbReference type="OrthoDB" id="1932905at2759"/>
<reference evidence="3" key="1">
    <citation type="journal article" date="2017" name="Nat. Commun.">
        <title>The asparagus genome sheds light on the origin and evolution of a young Y chromosome.</title>
        <authorList>
            <person name="Harkess A."/>
            <person name="Zhou J."/>
            <person name="Xu C."/>
            <person name="Bowers J.E."/>
            <person name="Van der Hulst R."/>
            <person name="Ayyampalayam S."/>
            <person name="Mercati F."/>
            <person name="Riccardi P."/>
            <person name="McKain M.R."/>
            <person name="Kakrana A."/>
            <person name="Tang H."/>
            <person name="Ray J."/>
            <person name="Groenendijk J."/>
            <person name="Arikit S."/>
            <person name="Mathioni S.M."/>
            <person name="Nakano M."/>
            <person name="Shan H."/>
            <person name="Telgmann-Rauber A."/>
            <person name="Kanno A."/>
            <person name="Yue Z."/>
            <person name="Chen H."/>
            <person name="Li W."/>
            <person name="Chen Y."/>
            <person name="Xu X."/>
            <person name="Zhang Y."/>
            <person name="Luo S."/>
            <person name="Chen H."/>
            <person name="Gao J."/>
            <person name="Mao Z."/>
            <person name="Pires J.C."/>
            <person name="Luo M."/>
            <person name="Kudrna D."/>
            <person name="Wing R.A."/>
            <person name="Meyers B.C."/>
            <person name="Yi K."/>
            <person name="Kong H."/>
            <person name="Lavrijsen P."/>
            <person name="Sunseri F."/>
            <person name="Falavigna A."/>
            <person name="Ye Y."/>
            <person name="Leebens-Mack J.H."/>
            <person name="Chen G."/>
        </authorList>
    </citation>
    <scope>NUCLEOTIDE SEQUENCE [LARGE SCALE GENOMIC DNA]</scope>
    <source>
        <strain evidence="3">cv. DH0086</strain>
    </source>
</reference>
<dbReference type="InterPro" id="IPR056139">
    <property type="entry name" value="DUF7722"/>
</dbReference>
<protein>
    <recommendedName>
        <fullName evidence="1">DUF7722 domain-containing protein</fullName>
    </recommendedName>
</protein>
<keyword evidence="3" id="KW-1185">Reference proteome</keyword>
<dbReference type="AlphaFoldDB" id="A0A5P1E005"/>
<proteinExistence type="predicted"/>